<name>A0A1M5DAI4_9FLAO</name>
<dbReference type="Proteomes" id="UP000184518">
    <property type="component" value="Unassembled WGS sequence"/>
</dbReference>
<keyword evidence="2" id="KW-1185">Reference proteome</keyword>
<evidence type="ECO:0000313" key="1">
    <source>
        <dbReference type="EMBL" id="SHF63961.1"/>
    </source>
</evidence>
<dbReference type="EMBL" id="FQUT01000005">
    <property type="protein sequence ID" value="SHF63961.1"/>
    <property type="molecule type" value="Genomic_DNA"/>
</dbReference>
<protein>
    <submittedName>
        <fullName evidence="1">Uncharacterized protein</fullName>
    </submittedName>
</protein>
<dbReference type="STRING" id="1416778.SAMN05443633_105223"/>
<dbReference type="AlphaFoldDB" id="A0A1M5DAI4"/>
<proteinExistence type="predicted"/>
<sequence length="29" mass="3382">MLFCWKKIIIDERSEGSILKLDFVAILSI</sequence>
<gene>
    <name evidence="1" type="ORF">SAMN05443633_105223</name>
</gene>
<accession>A0A1M5DAI4</accession>
<organism evidence="1 2">
    <name type="scientific">Chryseobacterium arachidis</name>
    <dbReference type="NCBI Taxonomy" id="1416778"/>
    <lineage>
        <taxon>Bacteria</taxon>
        <taxon>Pseudomonadati</taxon>
        <taxon>Bacteroidota</taxon>
        <taxon>Flavobacteriia</taxon>
        <taxon>Flavobacteriales</taxon>
        <taxon>Weeksellaceae</taxon>
        <taxon>Chryseobacterium group</taxon>
        <taxon>Chryseobacterium</taxon>
    </lineage>
</organism>
<evidence type="ECO:0000313" key="2">
    <source>
        <dbReference type="Proteomes" id="UP000184518"/>
    </source>
</evidence>
<reference evidence="2" key="1">
    <citation type="submission" date="2016-11" db="EMBL/GenBank/DDBJ databases">
        <authorList>
            <person name="Varghese N."/>
            <person name="Submissions S."/>
        </authorList>
    </citation>
    <scope>NUCLEOTIDE SEQUENCE [LARGE SCALE GENOMIC DNA]</scope>
    <source>
        <strain evidence="2">DSM 27619</strain>
    </source>
</reference>